<reference evidence="1 2" key="1">
    <citation type="submission" date="2019-10" db="EMBL/GenBank/DDBJ databases">
        <title>Streptomyces sp. strain GY16 isolated from leaves of Broussonetia papyrifera.</title>
        <authorList>
            <person name="Mo P."/>
        </authorList>
    </citation>
    <scope>NUCLEOTIDE SEQUENCE [LARGE SCALE GENOMIC DNA]</scope>
    <source>
        <strain evidence="1 2">GY16</strain>
    </source>
</reference>
<dbReference type="KEGG" id="sphv:F9278_38480"/>
<accession>A0A5P8KCP4</accession>
<dbReference type="AlphaFoldDB" id="A0A5P8KCP4"/>
<dbReference type="RefSeq" id="WP_152172422.1">
    <property type="nucleotide sequence ID" value="NZ_CP045096.1"/>
</dbReference>
<evidence type="ECO:0000313" key="2">
    <source>
        <dbReference type="Proteomes" id="UP000327294"/>
    </source>
</evidence>
<sequence>MGTLTVGARTSGLVRLITRLHPELHDLFDPHGPLLMSSVTRAAEAGDTVETALNPQPLPPRDALLLAVRQTVKGVAEAAIVADQIGRDAGETLHEVGDDLCPPPPHSKIPWPRRWPGPWPPGEPYPIDIDPEFMTPAVQATAGLAFQAYADGVADPKLSAAFGELADRLCETALSNGVSG</sequence>
<protein>
    <submittedName>
        <fullName evidence="1">Uncharacterized protein</fullName>
    </submittedName>
</protein>
<proteinExistence type="predicted"/>
<organism evidence="1 2">
    <name type="scientific">Streptomyces phaeolivaceus</name>
    <dbReference type="NCBI Taxonomy" id="2653200"/>
    <lineage>
        <taxon>Bacteria</taxon>
        <taxon>Bacillati</taxon>
        <taxon>Actinomycetota</taxon>
        <taxon>Actinomycetes</taxon>
        <taxon>Kitasatosporales</taxon>
        <taxon>Streptomycetaceae</taxon>
        <taxon>Streptomyces</taxon>
    </lineage>
</organism>
<dbReference type="Proteomes" id="UP000327294">
    <property type="component" value="Chromosome"/>
</dbReference>
<dbReference type="EMBL" id="CP045096">
    <property type="protein sequence ID" value="QFR01104.1"/>
    <property type="molecule type" value="Genomic_DNA"/>
</dbReference>
<keyword evidence="2" id="KW-1185">Reference proteome</keyword>
<gene>
    <name evidence="1" type="ORF">F9278_38480</name>
</gene>
<name>A0A5P8KCP4_9ACTN</name>
<evidence type="ECO:0000313" key="1">
    <source>
        <dbReference type="EMBL" id="QFR01104.1"/>
    </source>
</evidence>